<organism evidence="1 2">
    <name type="scientific">Portunus trituberculatus</name>
    <name type="common">Swimming crab</name>
    <name type="synonym">Neptunus trituberculatus</name>
    <dbReference type="NCBI Taxonomy" id="210409"/>
    <lineage>
        <taxon>Eukaryota</taxon>
        <taxon>Metazoa</taxon>
        <taxon>Ecdysozoa</taxon>
        <taxon>Arthropoda</taxon>
        <taxon>Crustacea</taxon>
        <taxon>Multicrustacea</taxon>
        <taxon>Malacostraca</taxon>
        <taxon>Eumalacostraca</taxon>
        <taxon>Eucarida</taxon>
        <taxon>Decapoda</taxon>
        <taxon>Pleocyemata</taxon>
        <taxon>Brachyura</taxon>
        <taxon>Eubrachyura</taxon>
        <taxon>Portunoidea</taxon>
        <taxon>Portunidae</taxon>
        <taxon>Portuninae</taxon>
        <taxon>Portunus</taxon>
    </lineage>
</organism>
<dbReference type="Proteomes" id="UP000324222">
    <property type="component" value="Unassembled WGS sequence"/>
</dbReference>
<keyword evidence="2" id="KW-1185">Reference proteome</keyword>
<accession>A0A5B7F3T1</accession>
<gene>
    <name evidence="1" type="ORF">E2C01_033841</name>
</gene>
<protein>
    <submittedName>
        <fullName evidence="1">Uncharacterized protein</fullName>
    </submittedName>
</protein>
<dbReference type="AlphaFoldDB" id="A0A5B7F3T1"/>
<dbReference type="EMBL" id="VSRR010004642">
    <property type="protein sequence ID" value="MPC40285.1"/>
    <property type="molecule type" value="Genomic_DNA"/>
</dbReference>
<comment type="caution">
    <text evidence="1">The sequence shown here is derived from an EMBL/GenBank/DDBJ whole genome shotgun (WGS) entry which is preliminary data.</text>
</comment>
<name>A0A5B7F3T1_PORTR</name>
<reference evidence="1 2" key="1">
    <citation type="submission" date="2019-05" db="EMBL/GenBank/DDBJ databases">
        <title>Another draft genome of Portunus trituberculatus and its Hox gene families provides insights of decapod evolution.</title>
        <authorList>
            <person name="Jeong J.-H."/>
            <person name="Song I."/>
            <person name="Kim S."/>
            <person name="Choi T."/>
            <person name="Kim D."/>
            <person name="Ryu S."/>
            <person name="Kim W."/>
        </authorList>
    </citation>
    <scope>NUCLEOTIDE SEQUENCE [LARGE SCALE GENOMIC DNA]</scope>
    <source>
        <tissue evidence="1">Muscle</tissue>
    </source>
</reference>
<proteinExistence type="predicted"/>
<sequence>MPRQARLESGLKSARLLPKIQYRAESRERHDYRAYQGSDRGGVTPNVALPPQHEKMICSFRCDRGDEPPMNPRQHPHLQIASPHIAPYSLAGAYHRCILGKRSDGKGVSERQPQCMP</sequence>
<evidence type="ECO:0000313" key="2">
    <source>
        <dbReference type="Proteomes" id="UP000324222"/>
    </source>
</evidence>
<evidence type="ECO:0000313" key="1">
    <source>
        <dbReference type="EMBL" id="MPC40285.1"/>
    </source>
</evidence>